<dbReference type="Pfam" id="PF09774">
    <property type="entry name" value="MIX23"/>
    <property type="match status" value="1"/>
</dbReference>
<evidence type="ECO:0000256" key="2">
    <source>
        <dbReference type="SAM" id="MobiDB-lite"/>
    </source>
</evidence>
<gene>
    <name evidence="3" type="ORF">UTRI_01045</name>
</gene>
<accession>A0A5C3DYE6</accession>
<dbReference type="PANTHER" id="PTHR31905">
    <property type="entry name" value="COILED-COIL DOMAIN-CONTAINING PROTEIN 58"/>
    <property type="match status" value="1"/>
</dbReference>
<evidence type="ECO:0000313" key="3">
    <source>
        <dbReference type="EMBL" id="SPO22367.1"/>
    </source>
</evidence>
<sequence>MSTWVSPSLSRFSKTNTSEPSSSTSSSAEQPSQFAPQYEPVTLGSKSVLQPLTPPSVTNLTPSICLAMREFSHLLRQYRQLDDGITTRLNRSFARSRALGQSSSPSLLSNSGMNSASSADLGVSTYATPAPGACAAFWRELVDVWMGREDVVKFCIHVADPQNQPYPIPNSSLSSTSQNDKDSKDRLLDADYHPPTSSSSAEIHQNQKQRWSRAENSAETLARQLHNELKVESIIRARSLDVFKSRCRFFTPNPPEGSEGDRERAMWLGIPTPVERAAAQGVLP</sequence>
<comment type="similarity">
    <text evidence="1">Belongs to the MIX23 family.</text>
</comment>
<dbReference type="InterPro" id="IPR019171">
    <property type="entry name" value="MIX23"/>
</dbReference>
<protein>
    <recommendedName>
        <fullName evidence="5">Caffeine-induced death protein 2</fullName>
    </recommendedName>
</protein>
<dbReference type="Proteomes" id="UP000324022">
    <property type="component" value="Unassembled WGS sequence"/>
</dbReference>
<dbReference type="PANTHER" id="PTHR31905:SF2">
    <property type="entry name" value="PROTEIN MIX23"/>
    <property type="match status" value="1"/>
</dbReference>
<feature type="compositionally biased region" description="Low complexity" evidence="2">
    <location>
        <begin position="17"/>
        <end position="33"/>
    </location>
</feature>
<dbReference type="EMBL" id="OOIN01000004">
    <property type="protein sequence ID" value="SPO22367.1"/>
    <property type="molecule type" value="Genomic_DNA"/>
</dbReference>
<feature type="region of interest" description="Disordered" evidence="2">
    <location>
        <begin position="1"/>
        <end position="35"/>
    </location>
</feature>
<evidence type="ECO:0000313" key="4">
    <source>
        <dbReference type="Proteomes" id="UP000324022"/>
    </source>
</evidence>
<dbReference type="AlphaFoldDB" id="A0A5C3DYE6"/>
<evidence type="ECO:0008006" key="5">
    <source>
        <dbReference type="Google" id="ProtNLM"/>
    </source>
</evidence>
<dbReference type="GO" id="GO:0005758">
    <property type="term" value="C:mitochondrial intermembrane space"/>
    <property type="evidence" value="ECO:0007669"/>
    <property type="project" value="InterPro"/>
</dbReference>
<keyword evidence="4" id="KW-1185">Reference proteome</keyword>
<feature type="region of interest" description="Disordered" evidence="2">
    <location>
        <begin position="165"/>
        <end position="215"/>
    </location>
</feature>
<feature type="compositionally biased region" description="Polar residues" evidence="2">
    <location>
        <begin position="195"/>
        <end position="215"/>
    </location>
</feature>
<feature type="compositionally biased region" description="Basic and acidic residues" evidence="2">
    <location>
        <begin position="179"/>
        <end position="192"/>
    </location>
</feature>
<name>A0A5C3DYE6_9BASI</name>
<dbReference type="OrthoDB" id="5593818at2759"/>
<feature type="compositionally biased region" description="Polar residues" evidence="2">
    <location>
        <begin position="165"/>
        <end position="178"/>
    </location>
</feature>
<organism evidence="3 4">
    <name type="scientific">Ustilago trichophora</name>
    <dbReference type="NCBI Taxonomy" id="86804"/>
    <lineage>
        <taxon>Eukaryota</taxon>
        <taxon>Fungi</taxon>
        <taxon>Dikarya</taxon>
        <taxon>Basidiomycota</taxon>
        <taxon>Ustilaginomycotina</taxon>
        <taxon>Ustilaginomycetes</taxon>
        <taxon>Ustilaginales</taxon>
        <taxon>Ustilaginaceae</taxon>
        <taxon>Ustilago</taxon>
    </lineage>
</organism>
<evidence type="ECO:0000256" key="1">
    <source>
        <dbReference type="ARBA" id="ARBA00024204"/>
    </source>
</evidence>
<reference evidence="3 4" key="1">
    <citation type="submission" date="2018-03" db="EMBL/GenBank/DDBJ databases">
        <authorList>
            <person name="Guldener U."/>
        </authorList>
    </citation>
    <scope>NUCLEOTIDE SEQUENCE [LARGE SCALE GENOMIC DNA]</scope>
    <source>
        <strain evidence="3 4">NBRC100155</strain>
    </source>
</reference>
<feature type="compositionally biased region" description="Polar residues" evidence="2">
    <location>
        <begin position="1"/>
        <end position="16"/>
    </location>
</feature>
<proteinExistence type="inferred from homology"/>